<accession>A0A2T5B145</accession>
<dbReference type="Gene3D" id="2.30.110.10">
    <property type="entry name" value="Electron Transport, Fmn-binding Protein, Chain A"/>
    <property type="match status" value="1"/>
</dbReference>
<dbReference type="SUPFAM" id="SSF50475">
    <property type="entry name" value="FMN-binding split barrel"/>
    <property type="match status" value="1"/>
</dbReference>
<reference evidence="3 4" key="1">
    <citation type="submission" date="2018-04" db="EMBL/GenBank/DDBJ databases">
        <title>Genomic Encyclopedia of Type Strains, Phase IV (KMG-IV): sequencing the most valuable type-strain genomes for metagenomic binning, comparative biology and taxonomic classification.</title>
        <authorList>
            <person name="Goeker M."/>
        </authorList>
    </citation>
    <scope>NUCLEOTIDE SEQUENCE [LARGE SCALE GENOMIC DNA]</scope>
    <source>
        <strain evidence="3 4">DSM 7138</strain>
    </source>
</reference>
<dbReference type="OrthoDB" id="9814594at2"/>
<dbReference type="Proteomes" id="UP000241247">
    <property type="component" value="Unassembled WGS sequence"/>
</dbReference>
<feature type="domain" description="CREG-like beta-barrel" evidence="2">
    <location>
        <begin position="17"/>
        <end position="162"/>
    </location>
</feature>
<feature type="domain" description="DUF2470" evidence="1">
    <location>
        <begin position="179"/>
        <end position="247"/>
    </location>
</feature>
<dbReference type="PANTHER" id="PTHR13343">
    <property type="entry name" value="CREG1 PROTEIN"/>
    <property type="match status" value="1"/>
</dbReference>
<evidence type="ECO:0000313" key="4">
    <source>
        <dbReference type="Proteomes" id="UP000241247"/>
    </source>
</evidence>
<dbReference type="AlphaFoldDB" id="A0A2T5B145"/>
<keyword evidence="4" id="KW-1185">Reference proteome</keyword>
<dbReference type="InterPro" id="IPR012349">
    <property type="entry name" value="Split_barrel_FMN-bd"/>
</dbReference>
<dbReference type="Pfam" id="PF10615">
    <property type="entry name" value="DUF2470"/>
    <property type="match status" value="1"/>
</dbReference>
<dbReference type="EMBL" id="PZZZ01000007">
    <property type="protein sequence ID" value="PTM92707.1"/>
    <property type="molecule type" value="Genomic_DNA"/>
</dbReference>
<proteinExistence type="predicted"/>
<sequence>MTEKAADAPKVLRDTDDEARRLARRLLRSARSATLAVLEPETGYPFASRVLTGLDIDGVPVILVSALSVHTQALRRDPRASLLAGEPGKGDPLAHPRLTVITGAKEVERDSDRHRRIRERFVRRHPKARLYVDFPDFTFFRLEPLRANLNGGFGKAYVLTADDLLIRSPAGEALAAQEAGAIEHMNTDHAEAAGLYARHFCGAREGDWVIAGIDAAGIDLSAGDRLERLDFPEELSDPTELRSVLADLLRQARAEKT</sequence>
<dbReference type="InterPro" id="IPR019595">
    <property type="entry name" value="DUF2470"/>
</dbReference>
<organism evidence="3 4">
    <name type="scientific">Mycoplana dimorpha</name>
    <dbReference type="NCBI Taxonomy" id="28320"/>
    <lineage>
        <taxon>Bacteria</taxon>
        <taxon>Pseudomonadati</taxon>
        <taxon>Pseudomonadota</taxon>
        <taxon>Alphaproteobacteria</taxon>
        <taxon>Hyphomicrobiales</taxon>
        <taxon>Rhizobiaceae</taxon>
        <taxon>Mycoplana</taxon>
    </lineage>
</organism>
<gene>
    <name evidence="3" type="ORF">C7449_107120</name>
</gene>
<dbReference type="GO" id="GO:0005737">
    <property type="term" value="C:cytoplasm"/>
    <property type="evidence" value="ECO:0007669"/>
    <property type="project" value="UniProtKB-ARBA"/>
</dbReference>
<name>A0A2T5B145_MYCDI</name>
<dbReference type="InterPro" id="IPR055343">
    <property type="entry name" value="CREG_beta-barrel"/>
</dbReference>
<evidence type="ECO:0000259" key="1">
    <source>
        <dbReference type="Pfam" id="PF10615"/>
    </source>
</evidence>
<comment type="caution">
    <text evidence="3">The sequence shown here is derived from an EMBL/GenBank/DDBJ whole genome shotgun (WGS) entry which is preliminary data.</text>
</comment>
<evidence type="ECO:0000313" key="3">
    <source>
        <dbReference type="EMBL" id="PTM92707.1"/>
    </source>
</evidence>
<dbReference type="Gene3D" id="3.20.180.10">
    <property type="entry name" value="PNP-oxidase-like"/>
    <property type="match status" value="1"/>
</dbReference>
<protein>
    <submittedName>
        <fullName evidence="3">Uncharacterized protein</fullName>
    </submittedName>
</protein>
<dbReference type="Pfam" id="PF13883">
    <property type="entry name" value="CREG_beta-barrel"/>
    <property type="match status" value="1"/>
</dbReference>
<dbReference type="PANTHER" id="PTHR13343:SF17">
    <property type="entry name" value="CELLULAR REPRESSOR OF E1A-STIMULATED GENES, ISOFORM A"/>
    <property type="match status" value="1"/>
</dbReference>
<evidence type="ECO:0000259" key="2">
    <source>
        <dbReference type="Pfam" id="PF13883"/>
    </source>
</evidence>
<dbReference type="RefSeq" id="WP_108004075.1">
    <property type="nucleotide sequence ID" value="NZ_JBHEEX010000010.1"/>
</dbReference>
<dbReference type="InterPro" id="IPR037119">
    <property type="entry name" value="Haem_oxidase_HugZ-like_sf"/>
</dbReference>